<evidence type="ECO:0000313" key="9">
    <source>
        <dbReference type="Proteomes" id="UP001396334"/>
    </source>
</evidence>
<keyword evidence="9" id="KW-1185">Reference proteome</keyword>
<evidence type="ECO:0000256" key="4">
    <source>
        <dbReference type="ARBA" id="ARBA00022702"/>
    </source>
</evidence>
<dbReference type="Proteomes" id="UP001396334">
    <property type="component" value="Unassembled WGS sequence"/>
</dbReference>
<keyword evidence="3" id="KW-0964">Secreted</keyword>
<organism evidence="8 9">
    <name type="scientific">Hibiscus sabdariffa</name>
    <name type="common">roselle</name>
    <dbReference type="NCBI Taxonomy" id="183260"/>
    <lineage>
        <taxon>Eukaryota</taxon>
        <taxon>Viridiplantae</taxon>
        <taxon>Streptophyta</taxon>
        <taxon>Embryophyta</taxon>
        <taxon>Tracheophyta</taxon>
        <taxon>Spermatophyta</taxon>
        <taxon>Magnoliopsida</taxon>
        <taxon>eudicotyledons</taxon>
        <taxon>Gunneridae</taxon>
        <taxon>Pentapetalae</taxon>
        <taxon>rosids</taxon>
        <taxon>malvids</taxon>
        <taxon>Malvales</taxon>
        <taxon>Malvaceae</taxon>
        <taxon>Malvoideae</taxon>
        <taxon>Hibiscus</taxon>
    </lineage>
</organism>
<name>A0ABR2RUV5_9ROSI</name>
<evidence type="ECO:0000256" key="7">
    <source>
        <dbReference type="SAM" id="MobiDB-lite"/>
    </source>
</evidence>
<keyword evidence="6" id="KW-1015">Disulfide bond</keyword>
<evidence type="ECO:0000256" key="6">
    <source>
        <dbReference type="ARBA" id="ARBA00023157"/>
    </source>
</evidence>
<reference evidence="8 9" key="1">
    <citation type="journal article" date="2024" name="G3 (Bethesda)">
        <title>Genome assembly of Hibiscus sabdariffa L. provides insights into metabolisms of medicinal natural products.</title>
        <authorList>
            <person name="Kim T."/>
        </authorList>
    </citation>
    <scope>NUCLEOTIDE SEQUENCE [LARGE SCALE GENOMIC DNA]</scope>
    <source>
        <strain evidence="8">TK-2024</strain>
        <tissue evidence="8">Old leaves</tissue>
    </source>
</reference>
<keyword evidence="4" id="KW-0372">Hormone</keyword>
<comment type="similarity">
    <text evidence="2">Belongs to the plant rapid alkalinization factor (RALF) family.</text>
</comment>
<dbReference type="InterPro" id="IPR008801">
    <property type="entry name" value="RALF"/>
</dbReference>
<evidence type="ECO:0000313" key="8">
    <source>
        <dbReference type="EMBL" id="KAK9016711.1"/>
    </source>
</evidence>
<dbReference type="EMBL" id="JBBPBN010000020">
    <property type="protein sequence ID" value="KAK9016711.1"/>
    <property type="molecule type" value="Genomic_DNA"/>
</dbReference>
<feature type="region of interest" description="Disordered" evidence="7">
    <location>
        <begin position="88"/>
        <end position="107"/>
    </location>
</feature>
<sequence length="107" mass="11777">MVAVVEVLPVNVAATPHDRGASNSSFNRRLLQVPTNPWTRGCSRIFSMVAVEEVLQVAATATPSDGGMFDLSYNRRLLQIPANPYQRGCSKYDRCRSGRREPPGVQS</sequence>
<accession>A0ABR2RUV5</accession>
<evidence type="ECO:0000256" key="5">
    <source>
        <dbReference type="ARBA" id="ARBA00022729"/>
    </source>
</evidence>
<feature type="compositionally biased region" description="Basic and acidic residues" evidence="7">
    <location>
        <begin position="90"/>
        <end position="107"/>
    </location>
</feature>
<comment type="caution">
    <text evidence="8">The sequence shown here is derived from an EMBL/GenBank/DDBJ whole genome shotgun (WGS) entry which is preliminary data.</text>
</comment>
<evidence type="ECO:0000256" key="3">
    <source>
        <dbReference type="ARBA" id="ARBA00022525"/>
    </source>
</evidence>
<dbReference type="Pfam" id="PF05498">
    <property type="entry name" value="RALF"/>
    <property type="match status" value="1"/>
</dbReference>
<evidence type="ECO:0000256" key="1">
    <source>
        <dbReference type="ARBA" id="ARBA00004613"/>
    </source>
</evidence>
<comment type="subcellular location">
    <subcellularLocation>
        <location evidence="1">Secreted</location>
    </subcellularLocation>
</comment>
<proteinExistence type="inferred from homology"/>
<evidence type="ECO:0000256" key="2">
    <source>
        <dbReference type="ARBA" id="ARBA00009178"/>
    </source>
</evidence>
<protein>
    <submittedName>
        <fullName evidence="8">Uncharacterized protein</fullName>
    </submittedName>
</protein>
<gene>
    <name evidence="8" type="ORF">V6N11_079206</name>
</gene>
<keyword evidence="5" id="KW-0732">Signal</keyword>